<feature type="compositionally biased region" description="Pro residues" evidence="4">
    <location>
        <begin position="948"/>
        <end position="958"/>
    </location>
</feature>
<reference evidence="5 6" key="1">
    <citation type="journal article" date="2021" name="Sci. Rep.">
        <title>Genome sequencing of the multicellular alga Astrephomene provides insights into convergent evolution of germ-soma differentiation.</title>
        <authorList>
            <person name="Yamashita S."/>
            <person name="Yamamoto K."/>
            <person name="Matsuzaki R."/>
            <person name="Suzuki S."/>
            <person name="Yamaguchi H."/>
            <person name="Hirooka S."/>
            <person name="Minakuchi Y."/>
            <person name="Miyagishima S."/>
            <person name="Kawachi M."/>
            <person name="Toyoda A."/>
            <person name="Nozaki H."/>
        </authorList>
    </citation>
    <scope>NUCLEOTIDE SEQUENCE [LARGE SCALE GENOMIC DNA]</scope>
    <source>
        <strain evidence="5 6">NIES-4017</strain>
    </source>
</reference>
<feature type="compositionally biased region" description="Low complexity" evidence="4">
    <location>
        <begin position="350"/>
        <end position="367"/>
    </location>
</feature>
<feature type="compositionally biased region" description="Polar residues" evidence="4">
    <location>
        <begin position="309"/>
        <end position="332"/>
    </location>
</feature>
<dbReference type="PROSITE" id="PS50297">
    <property type="entry name" value="ANK_REP_REGION"/>
    <property type="match status" value="2"/>
</dbReference>
<feature type="compositionally biased region" description="Low complexity" evidence="4">
    <location>
        <begin position="118"/>
        <end position="127"/>
    </location>
</feature>
<feature type="repeat" description="ANK" evidence="3">
    <location>
        <begin position="898"/>
        <end position="930"/>
    </location>
</feature>
<name>A0AAD3DTV9_9CHLO</name>
<keyword evidence="1" id="KW-0677">Repeat</keyword>
<feature type="compositionally biased region" description="Basic and acidic residues" evidence="4">
    <location>
        <begin position="337"/>
        <end position="349"/>
    </location>
</feature>
<evidence type="ECO:0000256" key="1">
    <source>
        <dbReference type="ARBA" id="ARBA00022737"/>
    </source>
</evidence>
<evidence type="ECO:0000256" key="4">
    <source>
        <dbReference type="SAM" id="MobiDB-lite"/>
    </source>
</evidence>
<feature type="non-terminal residue" evidence="5">
    <location>
        <position position="980"/>
    </location>
</feature>
<gene>
    <name evidence="5" type="ORF">Agub_g9706</name>
</gene>
<feature type="region of interest" description="Disordered" evidence="4">
    <location>
        <begin position="945"/>
        <end position="980"/>
    </location>
</feature>
<feature type="region of interest" description="Disordered" evidence="4">
    <location>
        <begin position="114"/>
        <end position="143"/>
    </location>
</feature>
<feature type="compositionally biased region" description="Basic and acidic residues" evidence="4">
    <location>
        <begin position="624"/>
        <end position="637"/>
    </location>
</feature>
<evidence type="ECO:0000313" key="5">
    <source>
        <dbReference type="EMBL" id="GFR47906.1"/>
    </source>
</evidence>
<feature type="region of interest" description="Disordered" evidence="4">
    <location>
        <begin position="175"/>
        <end position="207"/>
    </location>
</feature>
<dbReference type="EMBL" id="BMAR01000021">
    <property type="protein sequence ID" value="GFR47906.1"/>
    <property type="molecule type" value="Genomic_DNA"/>
</dbReference>
<feature type="compositionally biased region" description="Low complexity" evidence="4">
    <location>
        <begin position="959"/>
        <end position="980"/>
    </location>
</feature>
<protein>
    <submittedName>
        <fullName evidence="5">Uncharacterized protein</fullName>
    </submittedName>
</protein>
<proteinExistence type="predicted"/>
<dbReference type="InterPro" id="IPR002110">
    <property type="entry name" value="Ankyrin_rpt"/>
</dbReference>
<feature type="repeat" description="ANK" evidence="3">
    <location>
        <begin position="779"/>
        <end position="801"/>
    </location>
</feature>
<organism evidence="5 6">
    <name type="scientific">Astrephomene gubernaculifera</name>
    <dbReference type="NCBI Taxonomy" id="47775"/>
    <lineage>
        <taxon>Eukaryota</taxon>
        <taxon>Viridiplantae</taxon>
        <taxon>Chlorophyta</taxon>
        <taxon>core chlorophytes</taxon>
        <taxon>Chlorophyceae</taxon>
        <taxon>CS clade</taxon>
        <taxon>Chlamydomonadales</taxon>
        <taxon>Astrephomenaceae</taxon>
        <taxon>Astrephomene</taxon>
    </lineage>
</organism>
<dbReference type="SMART" id="SM00248">
    <property type="entry name" value="ANK"/>
    <property type="match status" value="5"/>
</dbReference>
<dbReference type="Pfam" id="PF13637">
    <property type="entry name" value="Ank_4"/>
    <property type="match status" value="1"/>
</dbReference>
<dbReference type="PROSITE" id="PS50088">
    <property type="entry name" value="ANK_REPEAT"/>
    <property type="match status" value="2"/>
</dbReference>
<feature type="region of interest" description="Disordered" evidence="4">
    <location>
        <begin position="297"/>
        <end position="367"/>
    </location>
</feature>
<feature type="compositionally biased region" description="Low complexity" evidence="4">
    <location>
        <begin position="417"/>
        <end position="439"/>
    </location>
</feature>
<feature type="compositionally biased region" description="Gly residues" evidence="4">
    <location>
        <begin position="403"/>
        <end position="416"/>
    </location>
</feature>
<evidence type="ECO:0000256" key="3">
    <source>
        <dbReference type="PROSITE-ProRule" id="PRU00023"/>
    </source>
</evidence>
<dbReference type="PANTHER" id="PTHR24198">
    <property type="entry name" value="ANKYRIN REPEAT AND PROTEIN KINASE DOMAIN-CONTAINING PROTEIN"/>
    <property type="match status" value="1"/>
</dbReference>
<keyword evidence="2 3" id="KW-0040">ANK repeat</keyword>
<dbReference type="Proteomes" id="UP001054857">
    <property type="component" value="Unassembled WGS sequence"/>
</dbReference>
<dbReference type="PANTHER" id="PTHR24198:SF165">
    <property type="entry name" value="ANKYRIN REPEAT-CONTAINING PROTEIN-RELATED"/>
    <property type="match status" value="1"/>
</dbReference>
<feature type="compositionally biased region" description="Low complexity" evidence="4">
    <location>
        <begin position="184"/>
        <end position="201"/>
    </location>
</feature>
<dbReference type="Gene3D" id="1.25.40.20">
    <property type="entry name" value="Ankyrin repeat-containing domain"/>
    <property type="match status" value="3"/>
</dbReference>
<accession>A0AAD3DTV9</accession>
<comment type="caution">
    <text evidence="5">The sequence shown here is derived from an EMBL/GenBank/DDBJ whole genome shotgun (WGS) entry which is preliminary data.</text>
</comment>
<dbReference type="Pfam" id="PF00023">
    <property type="entry name" value="Ank"/>
    <property type="match status" value="2"/>
</dbReference>
<dbReference type="SUPFAM" id="SSF48403">
    <property type="entry name" value="Ankyrin repeat"/>
    <property type="match status" value="1"/>
</dbReference>
<evidence type="ECO:0000313" key="6">
    <source>
        <dbReference type="Proteomes" id="UP001054857"/>
    </source>
</evidence>
<keyword evidence="6" id="KW-1185">Reference proteome</keyword>
<feature type="region of interest" description="Disordered" evidence="4">
    <location>
        <begin position="616"/>
        <end position="638"/>
    </location>
</feature>
<dbReference type="AlphaFoldDB" id="A0AAD3DTV9"/>
<evidence type="ECO:0000256" key="2">
    <source>
        <dbReference type="ARBA" id="ARBA00023043"/>
    </source>
</evidence>
<feature type="region of interest" description="Disordered" evidence="4">
    <location>
        <begin position="396"/>
        <end position="439"/>
    </location>
</feature>
<dbReference type="InterPro" id="IPR036770">
    <property type="entry name" value="Ankyrin_rpt-contain_sf"/>
</dbReference>
<sequence>MVLIAQRAAVNTTLGTVRSFPLDNDSDGGDGGLPGVQVTHIQGVQASAEGFQLQIKSPWPSRVAYVTALPSQRLSEIAVQACGQLGLKCGQVPETELSLYGPDLRELPLDSTLEAACGGSSSSDGSGSSSGGDRPGSSLGGHAVSASGGNGLMRLHLLPYKALWEQYWKGASIDQHDAQHPPQASAAAVNARAQETGAAAGTHGGDGGACHHAIGAKALPTQPGAQADLPAEEPDWLPLYWHLWMSDAHHTARMPASPPDGCPPVSFMHDAETPLSVSLDVFAGWMGISQSGQCCSDGDPLDLGKGANSPGSEFNSVVGTESASGSPTSGTQTEDEAEHREHSGRDAAAPKEQQPPAEAASGSQASGCGSWYRHMEWLRGGGTRMLRLLAAATSASSTTSSGSDGGSGGEGSGNCSGTGNSSSSSSTSDGRGCSSHGDSTSGSAVAGSAVAKGGVMGGTGNGAAAGASAGGAMHTPLSSGKCSSGGTCNRCECCCSHAAAVTAPDSALNGGAFSSTIASSGLPLLWLNRQVSYDASPAELGMCDQSVVALLNLCDRPDCAACLLTRGSLYGNVELIEKALSAGGLGPVDEQQNVPAAGLSGSISASGLAKAAGAGSGSDGGCGNHEDKAALGDDKGSNRPPMLMPLGLAAANGHEGALKLLLQRRVDDPNVCDKFGLPALWFAVEHAQPGCVRLLLQAGARAADWVFAAPAVAAAVQEAPAAAAAERAAAERASAAAAAGLPLAVASYMALCHAVEVGDVHSVRELLRYGACPYTPDDSNGTPYHMAIERGDVEIVEALLEGDPAFEELQRAQADVYRRLLHASQRVERSEVAGCPCVQCNYRVAIRAAASPETEELRAQLQLVALPAVMDAAPPEAAVALMAAMRQRGALLDAHDADGYTALHLAVRAGNLDAVRWLLQQGADPMERDALGYMPLHLLAHYGCSAAPQPPQPPPAPPTAQNSPAAASSTTPTAAAAAAP</sequence>